<dbReference type="InterPro" id="IPR023696">
    <property type="entry name" value="Ureohydrolase_dom_sf"/>
</dbReference>
<dbReference type="InterPro" id="IPR037138">
    <property type="entry name" value="His_deacetylse_dom_sf"/>
</dbReference>
<comment type="pathway">
    <text evidence="1">Ketone degradation; acetoin degradation.</text>
</comment>
<evidence type="ECO:0000256" key="1">
    <source>
        <dbReference type="ARBA" id="ARBA00005101"/>
    </source>
</evidence>
<protein>
    <recommendedName>
        <fullName evidence="3">Acetoin utilization protein AcuC</fullName>
    </recommendedName>
</protein>
<dbReference type="UniPathway" id="UPA00040"/>
<dbReference type="EMBL" id="LT906453">
    <property type="protein sequence ID" value="SNV19282.1"/>
    <property type="molecule type" value="Genomic_DNA"/>
</dbReference>
<dbReference type="InterPro" id="IPR003085">
    <property type="entry name" value="AcuC"/>
</dbReference>
<dbReference type="Proteomes" id="UP000242637">
    <property type="component" value="Chromosome 1"/>
</dbReference>
<evidence type="ECO:0000256" key="4">
    <source>
        <dbReference type="ARBA" id="ARBA00022627"/>
    </source>
</evidence>
<reference evidence="6 7" key="1">
    <citation type="submission" date="2017-06" db="EMBL/GenBank/DDBJ databases">
        <authorList>
            <consortium name="Pathogen Informatics"/>
        </authorList>
    </citation>
    <scope>NUCLEOTIDE SEQUENCE [LARGE SCALE GENOMIC DNA]</scope>
    <source>
        <strain evidence="6 7">NCTC13039</strain>
    </source>
</reference>
<dbReference type="GO" id="GO:0004407">
    <property type="term" value="F:histone deacetylase activity"/>
    <property type="evidence" value="ECO:0007669"/>
    <property type="project" value="TreeGrafter"/>
</dbReference>
<evidence type="ECO:0000256" key="2">
    <source>
        <dbReference type="ARBA" id="ARBA00005947"/>
    </source>
</evidence>
<dbReference type="PANTHER" id="PTHR10625:SF10">
    <property type="entry name" value="HISTONE DEACETYLASE HDAC1"/>
    <property type="match status" value="1"/>
</dbReference>
<keyword evidence="4" id="KW-0006">Acetoin catabolism</keyword>
<evidence type="ECO:0000256" key="3">
    <source>
        <dbReference type="ARBA" id="ARBA00020218"/>
    </source>
</evidence>
<dbReference type="CDD" id="cd09994">
    <property type="entry name" value="HDAC_AcuC_like"/>
    <property type="match status" value="1"/>
</dbReference>
<dbReference type="AlphaFoldDB" id="A0A239VAX9"/>
<proteinExistence type="inferred from homology"/>
<dbReference type="InterPro" id="IPR023801">
    <property type="entry name" value="His_deacetylse_dom"/>
</dbReference>
<dbReference type="STRING" id="1121387.GCA_000429885_01774"/>
<dbReference type="GO" id="GO:0045150">
    <property type="term" value="P:acetoin catabolic process"/>
    <property type="evidence" value="ECO:0007669"/>
    <property type="project" value="UniProtKB-UniPathway"/>
</dbReference>
<evidence type="ECO:0000313" key="6">
    <source>
        <dbReference type="EMBL" id="SNV19282.1"/>
    </source>
</evidence>
<dbReference type="SUPFAM" id="SSF52768">
    <property type="entry name" value="Arginase/deacetylase"/>
    <property type="match status" value="1"/>
</dbReference>
<sequence length="392" mass="42562">MSVVWDEGFTRYNFGTGHPMDPVRLDLTARLCHALGLFADAVVMVSPVEASTEALVRVHDPQYIAAVQRASIDPRAADPRFGLGTEDDPAFVGMHEVSARIADGSRLIAEQVWSGHMDHGVNFTGGLHHAMRDRAAGFCVYNDAVMAIDWLLQAGATRVAYVDVDAHHGDGVEGAFWDDPRVLTLSVHETGKILFPGTGFPREIGGVEALGCAVNLALPTQTRDAQWLRAIDATVPALLRAFRPQILVSQHGADTHYTDPLTHLAISVDAQRAVMTQLHDLAHELCEGRWVALGGGGYQPVSVVPRTWSHLVAIAAHRPVDVATAIPTSWLNHAYQISADLPETMGDGAYENGHVAFRSWEHGYDPGNSLDAAVMATREAVFSYHGLDAWYD</sequence>
<accession>A0A239VAX9</accession>
<dbReference type="PANTHER" id="PTHR10625">
    <property type="entry name" value="HISTONE DEACETYLASE HDAC1-RELATED"/>
    <property type="match status" value="1"/>
</dbReference>
<comment type="similarity">
    <text evidence="2">Belongs to the histone deacetylase family.</text>
</comment>
<evidence type="ECO:0000259" key="5">
    <source>
        <dbReference type="Pfam" id="PF00850"/>
    </source>
</evidence>
<dbReference type="Pfam" id="PF00850">
    <property type="entry name" value="Hist_deacetyl"/>
    <property type="match status" value="1"/>
</dbReference>
<dbReference type="Gene3D" id="3.40.800.20">
    <property type="entry name" value="Histone deacetylase domain"/>
    <property type="match status" value="1"/>
</dbReference>
<dbReference type="PRINTS" id="PR01270">
    <property type="entry name" value="HDASUPER"/>
</dbReference>
<dbReference type="KEGG" id="dco:SAMEA4475696_0677"/>
<keyword evidence="7" id="KW-1185">Reference proteome</keyword>
<dbReference type="GO" id="GO:0040029">
    <property type="term" value="P:epigenetic regulation of gene expression"/>
    <property type="evidence" value="ECO:0007669"/>
    <property type="project" value="TreeGrafter"/>
</dbReference>
<dbReference type="InterPro" id="IPR000286">
    <property type="entry name" value="HDACs"/>
</dbReference>
<feature type="domain" description="Histone deacetylase" evidence="5">
    <location>
        <begin position="18"/>
        <end position="313"/>
    </location>
</feature>
<organism evidence="6 7">
    <name type="scientific">Dermatophilus congolensis</name>
    <dbReference type="NCBI Taxonomy" id="1863"/>
    <lineage>
        <taxon>Bacteria</taxon>
        <taxon>Bacillati</taxon>
        <taxon>Actinomycetota</taxon>
        <taxon>Actinomycetes</taxon>
        <taxon>Micrococcales</taxon>
        <taxon>Dermatophilaceae</taxon>
        <taxon>Dermatophilus</taxon>
    </lineage>
</organism>
<name>A0A239VAX9_9MICO</name>
<evidence type="ECO:0000313" key="7">
    <source>
        <dbReference type="Proteomes" id="UP000242637"/>
    </source>
</evidence>
<dbReference type="PRINTS" id="PR01272">
    <property type="entry name" value="ACUCPROTEIN"/>
</dbReference>
<gene>
    <name evidence="6" type="primary">acuC</name>
    <name evidence="6" type="ORF">SAMEA4475696_00677</name>
</gene>